<keyword evidence="2" id="KW-0564">Palmitate</keyword>
<dbReference type="PANTHER" id="PTHR30203:SF32">
    <property type="entry name" value="CATION EFFLUX SYSTEM PROTEIN CUSC"/>
    <property type="match status" value="1"/>
</dbReference>
<keyword evidence="2" id="KW-0472">Membrane</keyword>
<name>A0ABN0TZ21_9GAMM</name>
<dbReference type="PROSITE" id="PS51257">
    <property type="entry name" value="PROKAR_LIPOPROTEIN"/>
    <property type="match status" value="1"/>
</dbReference>
<evidence type="ECO:0000313" key="5">
    <source>
        <dbReference type="Proteomes" id="UP001501476"/>
    </source>
</evidence>
<dbReference type="NCBIfam" id="TIGR01845">
    <property type="entry name" value="outer_NodT"/>
    <property type="match status" value="1"/>
</dbReference>
<feature type="coiled-coil region" evidence="3">
    <location>
        <begin position="350"/>
        <end position="386"/>
    </location>
</feature>
<dbReference type="RefSeq" id="WP_286303451.1">
    <property type="nucleotide sequence ID" value="NZ_AP027741.1"/>
</dbReference>
<evidence type="ECO:0000256" key="3">
    <source>
        <dbReference type="SAM" id="Coils"/>
    </source>
</evidence>
<keyword evidence="2" id="KW-1134">Transmembrane beta strand</keyword>
<dbReference type="Gene3D" id="2.20.200.10">
    <property type="entry name" value="Outer membrane efflux proteins (OEP)"/>
    <property type="match status" value="1"/>
</dbReference>
<comment type="similarity">
    <text evidence="1 2">Belongs to the outer membrane factor (OMF) (TC 1.B.17) family.</text>
</comment>
<keyword evidence="3" id="KW-0175">Coiled coil</keyword>
<dbReference type="PANTHER" id="PTHR30203">
    <property type="entry name" value="OUTER MEMBRANE CATION EFFLUX PROTEIN"/>
    <property type="match status" value="1"/>
</dbReference>
<dbReference type="Pfam" id="PF02321">
    <property type="entry name" value="OEP"/>
    <property type="match status" value="2"/>
</dbReference>
<accession>A0ABN0TZ21</accession>
<evidence type="ECO:0000256" key="1">
    <source>
        <dbReference type="ARBA" id="ARBA00007613"/>
    </source>
</evidence>
<dbReference type="SUPFAM" id="SSF56954">
    <property type="entry name" value="Outer membrane efflux proteins (OEP)"/>
    <property type="match status" value="1"/>
</dbReference>
<dbReference type="InterPro" id="IPR010131">
    <property type="entry name" value="MdtP/NodT-like"/>
</dbReference>
<keyword evidence="2" id="KW-0812">Transmembrane</keyword>
<comment type="caution">
    <text evidence="4">The sequence shown here is derived from an EMBL/GenBank/DDBJ whole genome shotgun (WGS) entry which is preliminary data.</text>
</comment>
<organism evidence="4 5">
    <name type="scientific">Methylophaga marina</name>
    <dbReference type="NCBI Taxonomy" id="45495"/>
    <lineage>
        <taxon>Bacteria</taxon>
        <taxon>Pseudomonadati</taxon>
        <taxon>Pseudomonadota</taxon>
        <taxon>Gammaproteobacteria</taxon>
        <taxon>Thiotrichales</taxon>
        <taxon>Piscirickettsiaceae</taxon>
        <taxon>Methylophaga</taxon>
    </lineage>
</organism>
<dbReference type="Gene3D" id="1.20.1600.10">
    <property type="entry name" value="Outer membrane efflux proteins (OEP)"/>
    <property type="match status" value="1"/>
</dbReference>
<keyword evidence="5" id="KW-1185">Reference proteome</keyword>
<dbReference type="EMBL" id="BAAADG010000018">
    <property type="protein sequence ID" value="GAA0233520.1"/>
    <property type="molecule type" value="Genomic_DNA"/>
</dbReference>
<gene>
    <name evidence="4" type="primary">oprM</name>
    <name evidence="4" type="ORF">GCM10008964_26000</name>
</gene>
<comment type="subcellular location">
    <subcellularLocation>
        <location evidence="2">Cell outer membrane</location>
        <topology evidence="2">Lipid-anchor</topology>
    </subcellularLocation>
</comment>
<protein>
    <submittedName>
        <fullName evidence="4">Multidrug efflux RND transporter outer membrane channel subunit OprM</fullName>
    </submittedName>
</protein>
<evidence type="ECO:0000256" key="2">
    <source>
        <dbReference type="RuleBase" id="RU362097"/>
    </source>
</evidence>
<proteinExistence type="inferred from homology"/>
<dbReference type="InterPro" id="IPR003423">
    <property type="entry name" value="OMP_efflux"/>
</dbReference>
<sequence>MMKPLKLSIAISTILTISACSLMPDYQRPEPTIAIANQQKESTLNVAELGWRDFYLDPKLEQLISKALANNQNLRVSSLTVEQLREQFRIQKAAKLPTVNAEGSVTRQRTPESLSGIGRSGITDTYSVGLGISAWELDFFGRIDSLSESALQQFLASKSARDSMQLTLIAQVADAWFSWLASDAQQQLSSETREARAESYQLIEKRFNSGLASELDVRQAETALHEARVLEAQYKQQANQNFTNLQLLVGQTLDKDEWKKDWYEIKTLRDIPANLTSDVLLSRPDVMQAESIIKSANADIGAARAAFFPRISLTTSLGFGGTSFGQLGEASSRQWAIAPQFTLPLLDWGVNQANLNVAELQKDINIAQYQQVIQEAFKEVRDEMEARYTLDAQLDAQNDLTASTKRSLELARYRFNAGIDSYLDVLDAQRSSINSELNQIDTRLLRLRNQLTLYKALGGGLYEETPTAAPSQN</sequence>
<dbReference type="Proteomes" id="UP001501476">
    <property type="component" value="Unassembled WGS sequence"/>
</dbReference>
<evidence type="ECO:0000313" key="4">
    <source>
        <dbReference type="EMBL" id="GAA0233520.1"/>
    </source>
</evidence>
<reference evidence="4 5" key="1">
    <citation type="journal article" date="2019" name="Int. J. Syst. Evol. Microbiol.">
        <title>The Global Catalogue of Microorganisms (GCM) 10K type strain sequencing project: providing services to taxonomists for standard genome sequencing and annotation.</title>
        <authorList>
            <consortium name="The Broad Institute Genomics Platform"/>
            <consortium name="The Broad Institute Genome Sequencing Center for Infectious Disease"/>
            <person name="Wu L."/>
            <person name="Ma J."/>
        </authorList>
    </citation>
    <scope>NUCLEOTIDE SEQUENCE [LARGE SCALE GENOMIC DNA]</scope>
    <source>
        <strain evidence="4 5">JCM 6886</strain>
    </source>
</reference>
<keyword evidence="2" id="KW-0449">Lipoprotein</keyword>